<reference evidence="3 4" key="1">
    <citation type="submission" date="2015-01" db="EMBL/GenBank/DDBJ databases">
        <authorList>
            <person name="MANFREDI Pablo"/>
        </authorList>
    </citation>
    <scope>NUCLEOTIDE SEQUENCE [LARGE SCALE GENOMIC DNA]</scope>
    <source>
        <strain evidence="2 3">Cc11</strain>
        <strain evidence="1 4">Cc12</strain>
    </source>
</reference>
<accession>A0A0B7ICQ5</accession>
<organism evidence="2 3">
    <name type="scientific">Capnocytophaga canimorsus</name>
    <dbReference type="NCBI Taxonomy" id="28188"/>
    <lineage>
        <taxon>Bacteria</taxon>
        <taxon>Pseudomonadati</taxon>
        <taxon>Bacteroidota</taxon>
        <taxon>Flavobacteriia</taxon>
        <taxon>Flavobacteriales</taxon>
        <taxon>Flavobacteriaceae</taxon>
        <taxon>Capnocytophaga</taxon>
    </lineage>
</organism>
<protein>
    <submittedName>
        <fullName evidence="2">Uncharacterized protein</fullName>
    </submittedName>
</protein>
<evidence type="ECO:0000313" key="4">
    <source>
        <dbReference type="Proteomes" id="UP000044026"/>
    </source>
</evidence>
<evidence type="ECO:0000313" key="1">
    <source>
        <dbReference type="EMBL" id="CEN40142.1"/>
    </source>
</evidence>
<dbReference type="Proteomes" id="UP000039370">
    <property type="component" value="Unassembled WGS sequence"/>
</dbReference>
<dbReference type="AlphaFoldDB" id="A0A0B7ICQ5"/>
<dbReference type="EMBL" id="CDOK01000084">
    <property type="protein sequence ID" value="CEN48529.1"/>
    <property type="molecule type" value="Genomic_DNA"/>
</dbReference>
<proteinExistence type="predicted"/>
<dbReference type="Proteomes" id="UP000044026">
    <property type="component" value="Unassembled WGS sequence"/>
</dbReference>
<sequence length="46" mass="5422">MQKLFDVSTPCPSEVRDFYFSNFKFEIVLVNLTETKISNKKHPKNT</sequence>
<evidence type="ECO:0000313" key="3">
    <source>
        <dbReference type="Proteomes" id="UP000039370"/>
    </source>
</evidence>
<dbReference type="EMBL" id="CDOE01000076">
    <property type="protein sequence ID" value="CEN40142.1"/>
    <property type="molecule type" value="Genomic_DNA"/>
</dbReference>
<evidence type="ECO:0000313" key="2">
    <source>
        <dbReference type="EMBL" id="CEN48529.1"/>
    </source>
</evidence>
<name>A0A0B7ICQ5_9FLAO</name>
<gene>
    <name evidence="2" type="ORF">CCAN11_1740012</name>
    <name evidence="1" type="ORF">CCAN12_780031</name>
</gene>